<feature type="domain" description="Nudix hydrolase" evidence="3">
    <location>
        <begin position="16"/>
        <end position="150"/>
    </location>
</feature>
<accession>A0A2P8H249</accession>
<evidence type="ECO:0000313" key="5">
    <source>
        <dbReference type="Proteomes" id="UP000242682"/>
    </source>
</evidence>
<evidence type="ECO:0000259" key="3">
    <source>
        <dbReference type="PROSITE" id="PS51462"/>
    </source>
</evidence>
<keyword evidence="5" id="KW-1185">Reference proteome</keyword>
<dbReference type="Gene3D" id="3.90.79.10">
    <property type="entry name" value="Nucleoside Triphosphate Pyrophosphohydrolase"/>
    <property type="match status" value="1"/>
</dbReference>
<dbReference type="PANTHER" id="PTHR43046:SF2">
    <property type="entry name" value="8-OXO-DGTP DIPHOSPHATASE-RELATED"/>
    <property type="match status" value="1"/>
</dbReference>
<reference evidence="4 5" key="1">
    <citation type="submission" date="2018-03" db="EMBL/GenBank/DDBJ databases">
        <title>Genomic Encyclopedia of Type Strains, Phase III (KMG-III): the genomes of soil and plant-associated and newly described type strains.</title>
        <authorList>
            <person name="Whitman W."/>
        </authorList>
    </citation>
    <scope>NUCLEOTIDE SEQUENCE [LARGE SCALE GENOMIC DNA]</scope>
    <source>
        <strain evidence="4 5">CGMCC 1.12259</strain>
    </source>
</reference>
<keyword evidence="2" id="KW-0378">Hydrolase</keyword>
<evidence type="ECO:0000256" key="1">
    <source>
        <dbReference type="ARBA" id="ARBA00001946"/>
    </source>
</evidence>
<dbReference type="PANTHER" id="PTHR43046">
    <property type="entry name" value="GDP-MANNOSE MANNOSYL HYDROLASE"/>
    <property type="match status" value="1"/>
</dbReference>
<sequence length="150" mass="16854">MRYIENLRGKVGHEPLLAVKTSLVVLDKEGSILLKKGEDGSWSLPVNFMELAETTEEAGRRGVKEETGIEIGELSLLGIFSGEKYFQEMPNGDQLYSLTINYCSRDIRTPLPLEGRDRSSEIDFFALDQLPSSTSLHTKKVIHHYGASFY</sequence>
<evidence type="ECO:0000256" key="2">
    <source>
        <dbReference type="ARBA" id="ARBA00022801"/>
    </source>
</evidence>
<dbReference type="SUPFAM" id="SSF55811">
    <property type="entry name" value="Nudix"/>
    <property type="match status" value="1"/>
</dbReference>
<comment type="cofactor">
    <cofactor evidence="1">
        <name>Mg(2+)</name>
        <dbReference type="ChEBI" id="CHEBI:18420"/>
    </cofactor>
</comment>
<dbReference type="InterPro" id="IPR000086">
    <property type="entry name" value="NUDIX_hydrolase_dom"/>
</dbReference>
<dbReference type="InterPro" id="IPR015797">
    <property type="entry name" value="NUDIX_hydrolase-like_dom_sf"/>
</dbReference>
<protein>
    <submittedName>
        <fullName evidence="4">ADP-ribose pyrophosphatase YjhB (NUDIX family)</fullName>
    </submittedName>
</protein>
<dbReference type="OrthoDB" id="9787476at2"/>
<evidence type="ECO:0000313" key="4">
    <source>
        <dbReference type="EMBL" id="PSL40294.1"/>
    </source>
</evidence>
<name>A0A2P8H249_9BACL</name>
<dbReference type="AlphaFoldDB" id="A0A2P8H249"/>
<dbReference type="Proteomes" id="UP000242682">
    <property type="component" value="Unassembled WGS sequence"/>
</dbReference>
<dbReference type="EMBL" id="PYAT01000005">
    <property type="protein sequence ID" value="PSL40294.1"/>
    <property type="molecule type" value="Genomic_DNA"/>
</dbReference>
<dbReference type="PROSITE" id="PS51462">
    <property type="entry name" value="NUDIX"/>
    <property type="match status" value="1"/>
</dbReference>
<comment type="caution">
    <text evidence="4">The sequence shown here is derived from an EMBL/GenBank/DDBJ whole genome shotgun (WGS) entry which is preliminary data.</text>
</comment>
<organism evidence="4 5">
    <name type="scientific">Planomicrobium soli</name>
    <dbReference type="NCBI Taxonomy" id="1176648"/>
    <lineage>
        <taxon>Bacteria</taxon>
        <taxon>Bacillati</taxon>
        <taxon>Bacillota</taxon>
        <taxon>Bacilli</taxon>
        <taxon>Bacillales</taxon>
        <taxon>Caryophanaceae</taxon>
        <taxon>Planomicrobium</taxon>
    </lineage>
</organism>
<dbReference type="RefSeq" id="WP_106533083.1">
    <property type="nucleotide sequence ID" value="NZ_PYAT01000005.1"/>
</dbReference>
<proteinExistence type="predicted"/>
<dbReference type="GO" id="GO:0016787">
    <property type="term" value="F:hydrolase activity"/>
    <property type="evidence" value="ECO:0007669"/>
    <property type="project" value="UniProtKB-KW"/>
</dbReference>
<gene>
    <name evidence="4" type="ORF">B0H99_10571</name>
</gene>
<dbReference type="Pfam" id="PF00293">
    <property type="entry name" value="NUDIX"/>
    <property type="match status" value="1"/>
</dbReference>